<dbReference type="Pfam" id="PF18564">
    <property type="entry name" value="Glyco_hydro_5_C"/>
    <property type="match status" value="1"/>
</dbReference>
<dbReference type="PANTHER" id="PTHR31308:SF6">
    <property type="entry name" value="GLYCOSIDE HYDROLASE FAMILY 5 C-TERMINAL DOMAIN-CONTAINING PROTEIN"/>
    <property type="match status" value="1"/>
</dbReference>
<dbReference type="InterPro" id="IPR041036">
    <property type="entry name" value="GH5_C"/>
</dbReference>
<dbReference type="Gene3D" id="2.60.40.1180">
    <property type="entry name" value="Golgi alpha-mannosidase II"/>
    <property type="match status" value="1"/>
</dbReference>
<feature type="compositionally biased region" description="Polar residues" evidence="4">
    <location>
        <begin position="766"/>
        <end position="786"/>
    </location>
</feature>
<evidence type="ECO:0000256" key="1">
    <source>
        <dbReference type="ARBA" id="ARBA00005641"/>
    </source>
</evidence>
<dbReference type="GO" id="GO:0005975">
    <property type="term" value="P:carbohydrate metabolic process"/>
    <property type="evidence" value="ECO:0007669"/>
    <property type="project" value="InterPro"/>
</dbReference>
<evidence type="ECO:0000259" key="5">
    <source>
        <dbReference type="Pfam" id="PF18564"/>
    </source>
</evidence>
<dbReference type="Proteomes" id="UP000076727">
    <property type="component" value="Unassembled WGS sequence"/>
</dbReference>
<gene>
    <name evidence="6" type="ORF">DAEQUDRAFT_702304</name>
</gene>
<name>A0A165TX53_9APHY</name>
<accession>A0A165TX53</accession>
<evidence type="ECO:0000313" key="6">
    <source>
        <dbReference type="EMBL" id="KZT74084.1"/>
    </source>
</evidence>
<evidence type="ECO:0000256" key="3">
    <source>
        <dbReference type="ARBA" id="ARBA00023295"/>
    </source>
</evidence>
<dbReference type="PROSITE" id="PS00659">
    <property type="entry name" value="GLYCOSYL_HYDROL_F5"/>
    <property type="match status" value="1"/>
</dbReference>
<organism evidence="6 7">
    <name type="scientific">Daedalea quercina L-15889</name>
    <dbReference type="NCBI Taxonomy" id="1314783"/>
    <lineage>
        <taxon>Eukaryota</taxon>
        <taxon>Fungi</taxon>
        <taxon>Dikarya</taxon>
        <taxon>Basidiomycota</taxon>
        <taxon>Agaricomycotina</taxon>
        <taxon>Agaricomycetes</taxon>
        <taxon>Polyporales</taxon>
        <taxon>Fomitopsis</taxon>
    </lineage>
</organism>
<protein>
    <submittedName>
        <fullName evidence="6">Glycoside hydrolase family 5 protein</fullName>
    </submittedName>
</protein>
<dbReference type="SUPFAM" id="SSF51445">
    <property type="entry name" value="(Trans)glycosidases"/>
    <property type="match status" value="1"/>
</dbReference>
<evidence type="ECO:0000313" key="7">
    <source>
        <dbReference type="Proteomes" id="UP000076727"/>
    </source>
</evidence>
<feature type="domain" description="Glycoside hydrolase family 5 C-terminal" evidence="5">
    <location>
        <begin position="675"/>
        <end position="734"/>
    </location>
</feature>
<proteinExistence type="inferred from homology"/>
<dbReference type="PANTHER" id="PTHR31308">
    <property type="match status" value="1"/>
</dbReference>
<sequence length="869" mass="96330">MPRVPSVSPATGRPTPPHFIHTLDSHFVDNAGRSILLRGVNLSGANKTPVDCPSYILDGFWESGESGEYDFLGRPLNLEDGSADVHLARLRGWGFNMLRYVVTWESLEHAGPKKYDYEFIDYTVRILRKCKEHGFKVYMDPHQDIWSRFSGGSGAPFWTLPACGLDPRHFTATQSAIIHAEYPSASAPKPAELPAMIWSTNYGRLASQTLFTLFFAGRQYTPKCIVDGQNIQDYLQSHYIAAFGALADRIRDAGDLLDGCVIGWDSMNEPYEGFCGYDDLNTVPQKQTSTFKKGTFPTPAQSLRLGMGQAQTVDKWKFGSMGPSRDGTETVDPKGVTVWAQPESEPNSVHPHWGWRRDPQWQLGTCIWALHDVWDVESGEILKPNYFSTPDSDRTAHFIQTHWLEHWQAFSARMRQSHPEAIMFVAPPVFAQPPSIAEEQLKGRCCYSAHYYDGLTLVTRHWNWFNADALGLLRGKYSSTLPAVRIGESAIRKSIQEQLGMLKGDAPILGPYPTIIGEIGIPYDMDGKKAYGYTDDGKYKGDYSSQQKALDASLNAADGPNVLNYTIWNYCPDNLHMWGDGWDLEDLSVWSPDDLRTREGPKMELSDASSAVLLKKGPGVATRSVATSSLSLATLAAGSADETIRDSYNPVTFSRWENAYDFLTDGARAAKAFCRPYPVAVVGLPSDIQFNIAKAEFKLTVRVRSEDAPSPERLGAGSEELATEIYVPVVHYASDKLIARYCEQTCDTPTTLTSDDGLSKEPTPFASRNASTADLAAQSSPSSSTPDRLFSPAAISLALSVDATAGRWDISGQTLRWWYPVPGEGEPEREYTITIRRTGGMIKTAEEVQSTRSLWDGCCSFLKDCCVIM</sequence>
<evidence type="ECO:0000256" key="2">
    <source>
        <dbReference type="ARBA" id="ARBA00022801"/>
    </source>
</evidence>
<dbReference type="InterPro" id="IPR052066">
    <property type="entry name" value="Glycosphingolipid_Hydrolases"/>
</dbReference>
<feature type="region of interest" description="Disordered" evidence="4">
    <location>
        <begin position="750"/>
        <end position="788"/>
    </location>
</feature>
<keyword evidence="3" id="KW-0326">Glycosidase</keyword>
<dbReference type="EMBL" id="KV429034">
    <property type="protein sequence ID" value="KZT74084.1"/>
    <property type="molecule type" value="Genomic_DNA"/>
</dbReference>
<comment type="similarity">
    <text evidence="1">Belongs to the glycosyl hydrolase 5 (cellulase A) family.</text>
</comment>
<dbReference type="GO" id="GO:0050295">
    <property type="term" value="F:steryl-beta-glucosidase activity"/>
    <property type="evidence" value="ECO:0007669"/>
    <property type="project" value="TreeGrafter"/>
</dbReference>
<dbReference type="GO" id="GO:1904462">
    <property type="term" value="P:ergosteryl 3-beta-D-glucoside catabolic process"/>
    <property type="evidence" value="ECO:0007669"/>
    <property type="project" value="TreeGrafter"/>
</dbReference>
<evidence type="ECO:0000256" key="4">
    <source>
        <dbReference type="SAM" id="MobiDB-lite"/>
    </source>
</evidence>
<keyword evidence="7" id="KW-1185">Reference proteome</keyword>
<dbReference type="InterPro" id="IPR013780">
    <property type="entry name" value="Glyco_hydro_b"/>
</dbReference>
<dbReference type="InterPro" id="IPR017853">
    <property type="entry name" value="GH"/>
</dbReference>
<reference evidence="6 7" key="1">
    <citation type="journal article" date="2016" name="Mol. Biol. Evol.">
        <title>Comparative Genomics of Early-Diverging Mushroom-Forming Fungi Provides Insights into the Origins of Lignocellulose Decay Capabilities.</title>
        <authorList>
            <person name="Nagy L.G."/>
            <person name="Riley R."/>
            <person name="Tritt A."/>
            <person name="Adam C."/>
            <person name="Daum C."/>
            <person name="Floudas D."/>
            <person name="Sun H."/>
            <person name="Yadav J.S."/>
            <person name="Pangilinan J."/>
            <person name="Larsson K.H."/>
            <person name="Matsuura K."/>
            <person name="Barry K."/>
            <person name="Labutti K."/>
            <person name="Kuo R."/>
            <person name="Ohm R.A."/>
            <person name="Bhattacharya S.S."/>
            <person name="Shirouzu T."/>
            <person name="Yoshinaga Y."/>
            <person name="Martin F.M."/>
            <person name="Grigoriev I.V."/>
            <person name="Hibbett D.S."/>
        </authorList>
    </citation>
    <scope>NUCLEOTIDE SEQUENCE [LARGE SCALE GENOMIC DNA]</scope>
    <source>
        <strain evidence="6 7">L-15889</strain>
    </source>
</reference>
<dbReference type="Gene3D" id="3.20.20.80">
    <property type="entry name" value="Glycosidases"/>
    <property type="match status" value="2"/>
</dbReference>
<dbReference type="AlphaFoldDB" id="A0A165TX53"/>
<dbReference type="InterPro" id="IPR018087">
    <property type="entry name" value="Glyco_hydro_5_CS"/>
</dbReference>
<keyword evidence="2 6" id="KW-0378">Hydrolase</keyword>
<dbReference type="STRING" id="1314783.A0A165TX53"/>
<dbReference type="OrthoDB" id="9971853at2759"/>